<dbReference type="PANTHER" id="PTHR46056:SF12">
    <property type="entry name" value="LONG-CHAIN-ALCOHOL OXIDASE"/>
    <property type="match status" value="1"/>
</dbReference>
<dbReference type="OrthoDB" id="346033at2157"/>
<dbReference type="GO" id="GO:0016614">
    <property type="term" value="F:oxidoreductase activity, acting on CH-OH group of donors"/>
    <property type="evidence" value="ECO:0007669"/>
    <property type="project" value="InterPro"/>
</dbReference>
<keyword evidence="4" id="KW-0560">Oxidoreductase</keyword>
<evidence type="ECO:0000259" key="6">
    <source>
        <dbReference type="Pfam" id="PF05199"/>
    </source>
</evidence>
<dbReference type="PIRSF" id="PIRSF000137">
    <property type="entry name" value="Alcohol_oxidase"/>
    <property type="match status" value="1"/>
</dbReference>
<dbReference type="Proteomes" id="UP000032027">
    <property type="component" value="Chromosome"/>
</dbReference>
<dbReference type="InterPro" id="IPR012132">
    <property type="entry name" value="GMC_OxRdtase"/>
</dbReference>
<proteinExistence type="inferred from homology"/>
<dbReference type="PANTHER" id="PTHR46056">
    <property type="entry name" value="LONG-CHAIN-ALCOHOL OXIDASE"/>
    <property type="match status" value="1"/>
</dbReference>
<gene>
    <name evidence="7" type="ORF">NPIRD3C_0540</name>
</gene>
<dbReference type="Pfam" id="PF05199">
    <property type="entry name" value="GMC_oxred_C"/>
    <property type="match status" value="1"/>
</dbReference>
<dbReference type="EMBL" id="CP010868">
    <property type="protein sequence ID" value="AJM91754.1"/>
    <property type="molecule type" value="Genomic_DNA"/>
</dbReference>
<dbReference type="GO" id="GO:0050660">
    <property type="term" value="F:flavin adenine dinucleotide binding"/>
    <property type="evidence" value="ECO:0007669"/>
    <property type="project" value="InterPro"/>
</dbReference>
<reference evidence="7 8" key="3">
    <citation type="journal article" date="2019" name="Int. J. Syst. Evol. Microbiol.">
        <title>Nitrosopumilus adriaticus sp. nov. and Nitrosopumilus piranensis sp. nov., two ammonia-oxidizing archaea from the Adriatic Sea and members of the class Nitrososphaeria.</title>
        <authorList>
            <person name="Bayer B."/>
            <person name="Vojvoda J."/>
            <person name="Reinthaler T."/>
            <person name="Reyes C."/>
            <person name="Pinto M."/>
            <person name="Herndl G.J."/>
        </authorList>
    </citation>
    <scope>NUCLEOTIDE SEQUENCE [LARGE SCALE GENOMIC DNA]</scope>
    <source>
        <strain evidence="7 8">D3C</strain>
    </source>
</reference>
<dbReference type="Pfam" id="PF13450">
    <property type="entry name" value="NAD_binding_8"/>
    <property type="match status" value="1"/>
</dbReference>
<comment type="similarity">
    <text evidence="1">Belongs to the GMC oxidoreductase family.</text>
</comment>
<sequence>MTELDIKTKYHEPVLRENIDVCIIGSGAGGSAVAHTLTNKGKSVVILEAGNYYPEEYVTAQSREDVLLNLWKNHGVFLANDFSLNVSQGQCVGGSTMINYGICFRIPPRVLQKWRDDYGITLSDEEINQAYEKVEDVYGVTGIQQEGRSHTVLQDGCNDLQYSHGWMQKALRGDKKQNALITFLEHSKKDKLEIFANCKAESVTKDGDKIISVKGVATDPDTKIKHNVEVFAEKIVLAAGPIASSEFLLKNNLSNGNKKVGERCSLHPSSSVVAEFPFQINGQDSSVMAYYCDEFSIMQKPNFGFIIESIFVAPSQFSLIMPSFGMENLRHVKNYHKVAMAGVLVHDDSVGKIKLNKNKDATLDYTLNKDDQEKMVKGLREAVRIYLRAGANKVITGHINETIIECEDEIESKIPDDSAGQAKLLVLSAHPQGGNIMGENEKESVVNSYCKSHEIDNLYVCDASVFPTSVGVNPQLTVLMLATVASENMY</sequence>
<keyword evidence="8" id="KW-1185">Reference proteome</keyword>
<protein>
    <submittedName>
        <fullName evidence="7">Putative Glucose-methanol-choline oxidoreductase</fullName>
    </submittedName>
</protein>
<evidence type="ECO:0000259" key="5">
    <source>
        <dbReference type="Pfam" id="PF00732"/>
    </source>
</evidence>
<dbReference type="HOGENOM" id="CLU_008878_3_0_2"/>
<dbReference type="STRING" id="1582439.NPIRD3C_0540"/>
<evidence type="ECO:0000256" key="3">
    <source>
        <dbReference type="ARBA" id="ARBA00022827"/>
    </source>
</evidence>
<dbReference type="GeneID" id="41599700"/>
<dbReference type="RefSeq" id="WP_148702720.1">
    <property type="nucleotide sequence ID" value="NZ_CP010868.1"/>
</dbReference>
<evidence type="ECO:0000256" key="4">
    <source>
        <dbReference type="ARBA" id="ARBA00023002"/>
    </source>
</evidence>
<feature type="domain" description="Glucose-methanol-choline oxidoreductase N-terminal" evidence="5">
    <location>
        <begin position="80"/>
        <end position="268"/>
    </location>
</feature>
<accession>A0A0C5BU86</accession>
<dbReference type="SUPFAM" id="SSF51905">
    <property type="entry name" value="FAD/NAD(P)-binding domain"/>
    <property type="match status" value="1"/>
</dbReference>
<evidence type="ECO:0000313" key="8">
    <source>
        <dbReference type="Proteomes" id="UP000032027"/>
    </source>
</evidence>
<reference evidence="7 8" key="2">
    <citation type="journal article" date="2016" name="ISME J.">
        <title>Physiological and genomic characterization of two novel marine thaumarchaeal strains indicates niche differentiation.</title>
        <authorList>
            <person name="Bayer B."/>
            <person name="Vojvoda J."/>
            <person name="Offre P."/>
            <person name="Alves R.J."/>
            <person name="Elisabeth N.H."/>
            <person name="Garcia J.A."/>
            <person name="Volland J.M."/>
            <person name="Srivastava A."/>
            <person name="Schleper C."/>
            <person name="Herndl G.J."/>
        </authorList>
    </citation>
    <scope>NUCLEOTIDE SEQUENCE [LARGE SCALE GENOMIC DNA]</scope>
    <source>
        <strain evidence="7 8">D3C</strain>
    </source>
</reference>
<dbReference type="AlphaFoldDB" id="A0A0C5BU86"/>
<dbReference type="KEGG" id="nid:NPIRD3C_0540"/>
<name>A0A0C5BU86_9ARCH</name>
<dbReference type="InterPro" id="IPR000172">
    <property type="entry name" value="GMC_OxRdtase_N"/>
</dbReference>
<reference evidence="8" key="1">
    <citation type="submission" date="2015-02" db="EMBL/GenBank/DDBJ databases">
        <title>Characterization of two novel Thaumarchaeota isolated from the Northern Adriatic Sea.</title>
        <authorList>
            <person name="Bayer B."/>
            <person name="Vojvoda J."/>
            <person name="Offre P."/>
            <person name="Srivastava A."/>
            <person name="Elisabeth N."/>
            <person name="Garcia J.A.L."/>
            <person name="Schleper C."/>
            <person name="Herndl G.J."/>
        </authorList>
    </citation>
    <scope>NUCLEOTIDE SEQUENCE [LARGE SCALE GENOMIC DNA]</scope>
    <source>
        <strain evidence="8">D3C</strain>
    </source>
</reference>
<dbReference type="InterPro" id="IPR007867">
    <property type="entry name" value="GMC_OxRtase_C"/>
</dbReference>
<evidence type="ECO:0000256" key="1">
    <source>
        <dbReference type="ARBA" id="ARBA00010790"/>
    </source>
</evidence>
<organism evidence="7 8">
    <name type="scientific">Nitrosopumilus piranensis</name>
    <dbReference type="NCBI Taxonomy" id="1582439"/>
    <lineage>
        <taxon>Archaea</taxon>
        <taxon>Nitrososphaerota</taxon>
        <taxon>Nitrososphaeria</taxon>
        <taxon>Nitrosopumilales</taxon>
        <taxon>Nitrosopumilaceae</taxon>
        <taxon>Nitrosopumilus</taxon>
    </lineage>
</organism>
<dbReference type="PATRIC" id="fig|1582439.9.peg.546"/>
<evidence type="ECO:0000313" key="7">
    <source>
        <dbReference type="EMBL" id="AJM91754.1"/>
    </source>
</evidence>
<keyword evidence="2" id="KW-0285">Flavoprotein</keyword>
<feature type="domain" description="Glucose-methanol-choline oxidoreductase C-terminal" evidence="6">
    <location>
        <begin position="348"/>
        <end position="482"/>
    </location>
</feature>
<dbReference type="Pfam" id="PF00732">
    <property type="entry name" value="GMC_oxred_N"/>
    <property type="match status" value="1"/>
</dbReference>
<dbReference type="InterPro" id="IPR036188">
    <property type="entry name" value="FAD/NAD-bd_sf"/>
</dbReference>
<keyword evidence="3" id="KW-0274">FAD</keyword>
<dbReference type="Gene3D" id="3.50.50.60">
    <property type="entry name" value="FAD/NAD(P)-binding domain"/>
    <property type="match status" value="2"/>
</dbReference>
<evidence type="ECO:0000256" key="2">
    <source>
        <dbReference type="ARBA" id="ARBA00022630"/>
    </source>
</evidence>